<keyword evidence="3" id="KW-1185">Reference proteome</keyword>
<evidence type="ECO:0000256" key="1">
    <source>
        <dbReference type="SAM" id="Phobius"/>
    </source>
</evidence>
<evidence type="ECO:0000313" key="2">
    <source>
        <dbReference type="EMBL" id="EAY26408.1"/>
    </source>
</evidence>
<evidence type="ECO:0000313" key="3">
    <source>
        <dbReference type="Proteomes" id="UP000004095"/>
    </source>
</evidence>
<gene>
    <name evidence="2" type="ORF">M23134_07003</name>
</gene>
<keyword evidence="1" id="KW-1133">Transmembrane helix</keyword>
<feature type="transmembrane region" description="Helical" evidence="1">
    <location>
        <begin position="12"/>
        <end position="32"/>
    </location>
</feature>
<accession>A1ZT18</accession>
<dbReference type="AlphaFoldDB" id="A1ZT18"/>
<comment type="caution">
    <text evidence="2">The sequence shown here is derived from an EMBL/GenBank/DDBJ whole genome shotgun (WGS) entry which is preliminary data.</text>
</comment>
<organism evidence="2 3">
    <name type="scientific">Microscilla marina ATCC 23134</name>
    <dbReference type="NCBI Taxonomy" id="313606"/>
    <lineage>
        <taxon>Bacteria</taxon>
        <taxon>Pseudomonadati</taxon>
        <taxon>Bacteroidota</taxon>
        <taxon>Cytophagia</taxon>
        <taxon>Cytophagales</taxon>
        <taxon>Microscillaceae</taxon>
        <taxon>Microscilla</taxon>
    </lineage>
</organism>
<keyword evidence="1" id="KW-0472">Membrane</keyword>
<dbReference type="EMBL" id="AAWS01000034">
    <property type="protein sequence ID" value="EAY26408.1"/>
    <property type="molecule type" value="Genomic_DNA"/>
</dbReference>
<proteinExistence type="predicted"/>
<reference evidence="2 3" key="1">
    <citation type="submission" date="2007-01" db="EMBL/GenBank/DDBJ databases">
        <authorList>
            <person name="Haygood M."/>
            <person name="Podell S."/>
            <person name="Anderson C."/>
            <person name="Hopkinson B."/>
            <person name="Roe K."/>
            <person name="Barbeau K."/>
            <person name="Gaasterland T."/>
            <person name="Ferriera S."/>
            <person name="Johnson J."/>
            <person name="Kravitz S."/>
            <person name="Beeson K."/>
            <person name="Sutton G."/>
            <person name="Rogers Y.-H."/>
            <person name="Friedman R."/>
            <person name="Frazier M."/>
            <person name="Venter J.C."/>
        </authorList>
    </citation>
    <scope>NUCLEOTIDE SEQUENCE [LARGE SCALE GENOMIC DNA]</scope>
    <source>
        <strain evidence="2 3">ATCC 23134</strain>
    </source>
</reference>
<name>A1ZT18_MICM2</name>
<protein>
    <submittedName>
        <fullName evidence="2">Uncharacterized protein</fullName>
    </submittedName>
</protein>
<dbReference type="Proteomes" id="UP000004095">
    <property type="component" value="Unassembled WGS sequence"/>
</dbReference>
<keyword evidence="1" id="KW-0812">Transmembrane</keyword>
<sequence length="39" mass="4877">MKNKHTLTKRWEWMYWAVLASAILYPVLMYWFSRYFASS</sequence>